<dbReference type="PANTHER" id="PTHR19446">
    <property type="entry name" value="REVERSE TRANSCRIPTASES"/>
    <property type="match status" value="1"/>
</dbReference>
<dbReference type="AlphaFoldDB" id="A0A9P0JBZ2"/>
<gene>
    <name evidence="1" type="ORF">APHIGO_LOCUS9337</name>
</gene>
<dbReference type="InterPro" id="IPR043502">
    <property type="entry name" value="DNA/RNA_pol_sf"/>
</dbReference>
<dbReference type="Proteomes" id="UP001154329">
    <property type="component" value="Chromosome 3"/>
</dbReference>
<sequence length="80" mass="9483">MTKIFNKIYDTGNIPKEWLKSEFSALPKKIGAMKCEKYRTISLMSHILKLLLKVIYKRISKKCEEQIWPNQFGFIKVVVF</sequence>
<evidence type="ECO:0000313" key="2">
    <source>
        <dbReference type="Proteomes" id="UP001154329"/>
    </source>
</evidence>
<dbReference type="EMBL" id="OU899036">
    <property type="protein sequence ID" value="CAH1732925.1"/>
    <property type="molecule type" value="Genomic_DNA"/>
</dbReference>
<name>A0A9P0JBZ2_APHGO</name>
<evidence type="ECO:0000313" key="1">
    <source>
        <dbReference type="EMBL" id="CAH1732925.1"/>
    </source>
</evidence>
<dbReference type="SUPFAM" id="SSF56672">
    <property type="entry name" value="DNA/RNA polymerases"/>
    <property type="match status" value="1"/>
</dbReference>
<keyword evidence="2" id="KW-1185">Reference proteome</keyword>
<dbReference type="GO" id="GO:0071897">
    <property type="term" value="P:DNA biosynthetic process"/>
    <property type="evidence" value="ECO:0007669"/>
    <property type="project" value="UniProtKB-ARBA"/>
</dbReference>
<reference evidence="1" key="2">
    <citation type="submission" date="2022-10" db="EMBL/GenBank/DDBJ databases">
        <authorList>
            <consortium name="ENA_rothamsted_submissions"/>
            <consortium name="culmorum"/>
            <person name="King R."/>
        </authorList>
    </citation>
    <scope>NUCLEOTIDE SEQUENCE</scope>
</reference>
<accession>A0A9P0JBZ2</accession>
<proteinExistence type="predicted"/>
<organism evidence="1 2">
    <name type="scientific">Aphis gossypii</name>
    <name type="common">Cotton aphid</name>
    <dbReference type="NCBI Taxonomy" id="80765"/>
    <lineage>
        <taxon>Eukaryota</taxon>
        <taxon>Metazoa</taxon>
        <taxon>Ecdysozoa</taxon>
        <taxon>Arthropoda</taxon>
        <taxon>Hexapoda</taxon>
        <taxon>Insecta</taxon>
        <taxon>Pterygota</taxon>
        <taxon>Neoptera</taxon>
        <taxon>Paraneoptera</taxon>
        <taxon>Hemiptera</taxon>
        <taxon>Sternorrhyncha</taxon>
        <taxon>Aphidomorpha</taxon>
        <taxon>Aphidoidea</taxon>
        <taxon>Aphididae</taxon>
        <taxon>Aphidini</taxon>
        <taxon>Aphis</taxon>
        <taxon>Aphis</taxon>
    </lineage>
</organism>
<protein>
    <submittedName>
        <fullName evidence="1">Uncharacterized protein</fullName>
    </submittedName>
</protein>
<reference evidence="1" key="1">
    <citation type="submission" date="2022-02" db="EMBL/GenBank/DDBJ databases">
        <authorList>
            <person name="King R."/>
        </authorList>
    </citation>
    <scope>NUCLEOTIDE SEQUENCE</scope>
</reference>